<dbReference type="AlphaFoldDB" id="A0A0A9HSY0"/>
<reference evidence="1" key="1">
    <citation type="submission" date="2014-09" db="EMBL/GenBank/DDBJ databases">
        <authorList>
            <person name="Magalhaes I.L.F."/>
            <person name="Oliveira U."/>
            <person name="Santos F.R."/>
            <person name="Vidigal T.H.D.A."/>
            <person name="Brescovit A.D."/>
            <person name="Santos A.J."/>
        </authorList>
    </citation>
    <scope>NUCLEOTIDE SEQUENCE</scope>
    <source>
        <tissue evidence="1">Shoot tissue taken approximately 20 cm above the soil surface</tissue>
    </source>
</reference>
<dbReference type="EMBL" id="GBRH01158059">
    <property type="protein sequence ID" value="JAE39837.1"/>
    <property type="molecule type" value="Transcribed_RNA"/>
</dbReference>
<proteinExistence type="predicted"/>
<accession>A0A0A9HSY0</accession>
<name>A0A0A9HSY0_ARUDO</name>
<organism evidence="1">
    <name type="scientific">Arundo donax</name>
    <name type="common">Giant reed</name>
    <name type="synonym">Donax arundinaceus</name>
    <dbReference type="NCBI Taxonomy" id="35708"/>
    <lineage>
        <taxon>Eukaryota</taxon>
        <taxon>Viridiplantae</taxon>
        <taxon>Streptophyta</taxon>
        <taxon>Embryophyta</taxon>
        <taxon>Tracheophyta</taxon>
        <taxon>Spermatophyta</taxon>
        <taxon>Magnoliopsida</taxon>
        <taxon>Liliopsida</taxon>
        <taxon>Poales</taxon>
        <taxon>Poaceae</taxon>
        <taxon>PACMAD clade</taxon>
        <taxon>Arundinoideae</taxon>
        <taxon>Arundineae</taxon>
        <taxon>Arundo</taxon>
    </lineage>
</organism>
<evidence type="ECO:0000313" key="1">
    <source>
        <dbReference type="EMBL" id="JAE39837.1"/>
    </source>
</evidence>
<sequence length="54" mass="6237">MQSSAVRMPESSKVMSTKKIRRCFFNAWGLICYFRFSACAYAGDRENAHVSRLK</sequence>
<protein>
    <submittedName>
        <fullName evidence="1">Uncharacterized protein</fullName>
    </submittedName>
</protein>
<reference evidence="1" key="2">
    <citation type="journal article" date="2015" name="Data Brief">
        <title>Shoot transcriptome of the giant reed, Arundo donax.</title>
        <authorList>
            <person name="Barrero R.A."/>
            <person name="Guerrero F.D."/>
            <person name="Moolhuijzen P."/>
            <person name="Goolsby J.A."/>
            <person name="Tidwell J."/>
            <person name="Bellgard S.E."/>
            <person name="Bellgard M.I."/>
        </authorList>
    </citation>
    <scope>NUCLEOTIDE SEQUENCE</scope>
    <source>
        <tissue evidence="1">Shoot tissue taken approximately 20 cm above the soil surface</tissue>
    </source>
</reference>